<gene>
    <name evidence="2" type="ORF">SAMN05660652_00952</name>
</gene>
<sequence length="69" mass="7414">MGSGIIETIAQLGQALKLSVIAEGVETAQQLATLKTLGCNEAQGYPISRPLEAEAFERFLAERPGRKLQ</sequence>
<evidence type="ECO:0000313" key="2">
    <source>
        <dbReference type="EMBL" id="SDG93748.1"/>
    </source>
</evidence>
<organism evidence="2 3">
    <name type="scientific">Propionivibrio dicarboxylicus</name>
    <dbReference type="NCBI Taxonomy" id="83767"/>
    <lineage>
        <taxon>Bacteria</taxon>
        <taxon>Pseudomonadati</taxon>
        <taxon>Pseudomonadota</taxon>
        <taxon>Betaproteobacteria</taxon>
        <taxon>Rhodocyclales</taxon>
        <taxon>Rhodocyclaceae</taxon>
        <taxon>Propionivibrio</taxon>
    </lineage>
</organism>
<dbReference type="STRING" id="83767.SAMN05660652_00952"/>
<protein>
    <submittedName>
        <fullName evidence="2">EAL domain-containing protein</fullName>
    </submittedName>
</protein>
<dbReference type="Gene3D" id="3.20.20.450">
    <property type="entry name" value="EAL domain"/>
    <property type="match status" value="1"/>
</dbReference>
<dbReference type="InterPro" id="IPR035919">
    <property type="entry name" value="EAL_sf"/>
</dbReference>
<dbReference type="PANTHER" id="PTHR33121">
    <property type="entry name" value="CYCLIC DI-GMP PHOSPHODIESTERASE PDEF"/>
    <property type="match status" value="1"/>
</dbReference>
<evidence type="ECO:0000259" key="1">
    <source>
        <dbReference type="PROSITE" id="PS50883"/>
    </source>
</evidence>
<dbReference type="SUPFAM" id="SSF141868">
    <property type="entry name" value="EAL domain-like"/>
    <property type="match status" value="1"/>
</dbReference>
<dbReference type="Proteomes" id="UP000198607">
    <property type="component" value="Unassembled WGS sequence"/>
</dbReference>
<dbReference type="Pfam" id="PF00563">
    <property type="entry name" value="EAL"/>
    <property type="match status" value="1"/>
</dbReference>
<dbReference type="EMBL" id="FNCY01000002">
    <property type="protein sequence ID" value="SDG93748.1"/>
    <property type="molecule type" value="Genomic_DNA"/>
</dbReference>
<dbReference type="InterPro" id="IPR050706">
    <property type="entry name" value="Cyclic-di-GMP_PDE-like"/>
</dbReference>
<accession>A0A1G7YB77</accession>
<proteinExistence type="predicted"/>
<dbReference type="GO" id="GO:0071111">
    <property type="term" value="F:cyclic-guanylate-specific phosphodiesterase activity"/>
    <property type="evidence" value="ECO:0007669"/>
    <property type="project" value="InterPro"/>
</dbReference>
<reference evidence="2 3" key="1">
    <citation type="submission" date="2016-10" db="EMBL/GenBank/DDBJ databases">
        <authorList>
            <person name="de Groot N.N."/>
        </authorList>
    </citation>
    <scope>NUCLEOTIDE SEQUENCE [LARGE SCALE GENOMIC DNA]</scope>
    <source>
        <strain evidence="2 3">DSM 5885</strain>
    </source>
</reference>
<dbReference type="PANTHER" id="PTHR33121:SF70">
    <property type="entry name" value="SIGNALING PROTEIN YKOW"/>
    <property type="match status" value="1"/>
</dbReference>
<dbReference type="InterPro" id="IPR001633">
    <property type="entry name" value="EAL_dom"/>
</dbReference>
<name>A0A1G7YB77_9RHOO</name>
<keyword evidence="3" id="KW-1185">Reference proteome</keyword>
<dbReference type="PROSITE" id="PS50883">
    <property type="entry name" value="EAL"/>
    <property type="match status" value="1"/>
</dbReference>
<dbReference type="AlphaFoldDB" id="A0A1G7YB77"/>
<feature type="domain" description="EAL" evidence="1">
    <location>
        <begin position="1"/>
        <end position="64"/>
    </location>
</feature>
<evidence type="ECO:0000313" key="3">
    <source>
        <dbReference type="Proteomes" id="UP000198607"/>
    </source>
</evidence>